<feature type="signal peptide" evidence="1">
    <location>
        <begin position="1"/>
        <end position="19"/>
    </location>
</feature>
<gene>
    <name evidence="3" type="ordered locus">Nitsa_0204</name>
</gene>
<protein>
    <recommendedName>
        <fullName evidence="2">Plasminogen-binding protein PgbA N-terminal domain-containing protein</fullName>
    </recommendedName>
</protein>
<accession>E6WZ26</accession>
<dbReference type="InterPro" id="IPR029276">
    <property type="entry name" value="PgbA_N"/>
</dbReference>
<evidence type="ECO:0000313" key="4">
    <source>
        <dbReference type="Proteomes" id="UP000008633"/>
    </source>
</evidence>
<name>E6WZ26_NITSE</name>
<proteinExistence type="predicted"/>
<sequence>MKKTVKLISLFLFPLILSAGFFPPTVHTTIKSVEGNKVTLAKPLPVNGMSGIVMHNFGKGLSAITGVLTQVSPGVATVRKGDLLDHKGLPTPKSVARPGDKVIGGYLYSNVLVLAPNAQTYSKITRSGGRFWIHPDLYAAFLAREGDSAPTPSNLAKFAREAQVGLVYVVQKNRAVLFDPISGHVVGSKPFTPVGTEAKYPFYTRFSKVSGGWFGGSSKGDYYKSVGAIQ</sequence>
<reference evidence="4" key="2">
    <citation type="submission" date="2011-01" db="EMBL/GenBank/DDBJ databases">
        <title>The complete genome of Nitratifractor salsuginis DSM 16511.</title>
        <authorList>
            <consortium name="US DOE Joint Genome Institute (JGI-PGF)"/>
            <person name="Lucas S."/>
            <person name="Copeland A."/>
            <person name="Lapidus A."/>
            <person name="Bruce D."/>
            <person name="Goodwin L."/>
            <person name="Pitluck S."/>
            <person name="Kyrpides N."/>
            <person name="Mavromatis K."/>
            <person name="Ivanova N."/>
            <person name="Mikhailova N."/>
            <person name="Zeytun A."/>
            <person name="Detter J.C."/>
            <person name="Tapia R."/>
            <person name="Han C."/>
            <person name="Land M."/>
            <person name="Hauser L."/>
            <person name="Markowitz V."/>
            <person name="Cheng J.-F."/>
            <person name="Hugenholtz P."/>
            <person name="Woyke T."/>
            <person name="Wu D."/>
            <person name="Tindall B."/>
            <person name="Schuetze A."/>
            <person name="Brambilla E."/>
            <person name="Klenk H.-P."/>
            <person name="Eisen J.A."/>
        </authorList>
    </citation>
    <scope>NUCLEOTIDE SEQUENCE [LARGE SCALE GENOMIC DNA]</scope>
    <source>
        <strain evidence="4">DSM 16511 / JCM 12458 / E9I37-1</strain>
    </source>
</reference>
<dbReference type="EMBL" id="CP002452">
    <property type="protein sequence ID" value="ADV45476.1"/>
    <property type="molecule type" value="Genomic_DNA"/>
</dbReference>
<dbReference type="eggNOG" id="COG2863">
    <property type="taxonomic scope" value="Bacteria"/>
</dbReference>
<dbReference type="KEGG" id="nsa:Nitsa_0204"/>
<keyword evidence="1" id="KW-0732">Signal</keyword>
<dbReference type="Pfam" id="PF15436">
    <property type="entry name" value="PGBA_N"/>
    <property type="match status" value="1"/>
</dbReference>
<keyword evidence="4" id="KW-1185">Reference proteome</keyword>
<dbReference type="HOGENOM" id="CLU_1224229_0_0_7"/>
<evidence type="ECO:0000256" key="1">
    <source>
        <dbReference type="SAM" id="SignalP"/>
    </source>
</evidence>
<reference evidence="3 4" key="1">
    <citation type="journal article" date="2011" name="Stand. Genomic Sci.">
        <title>Complete genome sequence of Nitratifractor salsuginis type strain (E9I37-1).</title>
        <authorList>
            <person name="Anderson I."/>
            <person name="Sikorski J."/>
            <person name="Zeytun A."/>
            <person name="Nolan M."/>
            <person name="Lapidus A."/>
            <person name="Lucas S."/>
            <person name="Hammon N."/>
            <person name="Deshpande S."/>
            <person name="Cheng J.F."/>
            <person name="Tapia R."/>
            <person name="Han C."/>
            <person name="Goodwin L."/>
            <person name="Pitluck S."/>
            <person name="Liolios K."/>
            <person name="Pagani I."/>
            <person name="Ivanova N."/>
            <person name="Huntemann M."/>
            <person name="Mavromatis K."/>
            <person name="Ovchinikova G."/>
            <person name="Pati A."/>
            <person name="Chen A."/>
            <person name="Palaniappan K."/>
            <person name="Land M."/>
            <person name="Hauser L."/>
            <person name="Brambilla E.M."/>
            <person name="Ngatchou-Djao O.D."/>
            <person name="Rohde M."/>
            <person name="Tindall B.J."/>
            <person name="Goker M."/>
            <person name="Detter J.C."/>
            <person name="Woyke T."/>
            <person name="Bristow J."/>
            <person name="Eisen J.A."/>
            <person name="Markowitz V."/>
            <person name="Hugenholtz P."/>
            <person name="Klenk H.P."/>
            <person name="Kyrpides N.C."/>
        </authorList>
    </citation>
    <scope>NUCLEOTIDE SEQUENCE [LARGE SCALE GENOMIC DNA]</scope>
    <source>
        <strain evidence="4">DSM 16511 / JCM 12458 / E9I37-1</strain>
    </source>
</reference>
<dbReference type="Proteomes" id="UP000008633">
    <property type="component" value="Chromosome"/>
</dbReference>
<feature type="domain" description="Plasminogen-binding protein PgbA N-terminal" evidence="2">
    <location>
        <begin position="26"/>
        <end position="224"/>
    </location>
</feature>
<evidence type="ECO:0000259" key="2">
    <source>
        <dbReference type="Pfam" id="PF15436"/>
    </source>
</evidence>
<dbReference type="OrthoDB" id="5372482at2"/>
<dbReference type="RefSeq" id="WP_013553173.1">
    <property type="nucleotide sequence ID" value="NC_014935.1"/>
</dbReference>
<dbReference type="AlphaFoldDB" id="E6WZ26"/>
<organism evidence="3 4">
    <name type="scientific">Nitratifractor salsuginis (strain DSM 16511 / JCM 12458 / E9I37-1)</name>
    <dbReference type="NCBI Taxonomy" id="749222"/>
    <lineage>
        <taxon>Bacteria</taxon>
        <taxon>Pseudomonadati</taxon>
        <taxon>Campylobacterota</taxon>
        <taxon>Epsilonproteobacteria</taxon>
        <taxon>Campylobacterales</taxon>
        <taxon>Sulfurovaceae</taxon>
        <taxon>Nitratifractor</taxon>
    </lineage>
</organism>
<feature type="chain" id="PRO_5003215290" description="Plasminogen-binding protein PgbA N-terminal domain-containing protein" evidence="1">
    <location>
        <begin position="20"/>
        <end position="230"/>
    </location>
</feature>
<evidence type="ECO:0000313" key="3">
    <source>
        <dbReference type="EMBL" id="ADV45476.1"/>
    </source>
</evidence>
<dbReference type="STRING" id="749222.Nitsa_0204"/>